<dbReference type="EMBL" id="CAWUHC010000001">
    <property type="protein sequence ID" value="CAK7208638.1"/>
    <property type="molecule type" value="Genomic_DNA"/>
</dbReference>
<name>A0ABP0AN27_9PEZI</name>
<keyword evidence="2" id="KW-1185">Reference proteome</keyword>
<evidence type="ECO:0000313" key="1">
    <source>
        <dbReference type="EMBL" id="CAK7208638.1"/>
    </source>
</evidence>
<reference evidence="1 2" key="1">
    <citation type="submission" date="2024-01" db="EMBL/GenBank/DDBJ databases">
        <authorList>
            <person name="Allen C."/>
            <person name="Tagirdzhanova G."/>
        </authorList>
    </citation>
    <scope>NUCLEOTIDE SEQUENCE [LARGE SCALE GENOMIC DNA]</scope>
</reference>
<protein>
    <submittedName>
        <fullName evidence="1">Uncharacterized protein</fullName>
    </submittedName>
</protein>
<comment type="caution">
    <text evidence="1">The sequence shown here is derived from an EMBL/GenBank/DDBJ whole genome shotgun (WGS) entry which is preliminary data.</text>
</comment>
<gene>
    <name evidence="1" type="ORF">SBRCBS47491_000160</name>
</gene>
<organism evidence="1 2">
    <name type="scientific">Sporothrix bragantina</name>
    <dbReference type="NCBI Taxonomy" id="671064"/>
    <lineage>
        <taxon>Eukaryota</taxon>
        <taxon>Fungi</taxon>
        <taxon>Dikarya</taxon>
        <taxon>Ascomycota</taxon>
        <taxon>Pezizomycotina</taxon>
        <taxon>Sordariomycetes</taxon>
        <taxon>Sordariomycetidae</taxon>
        <taxon>Ophiostomatales</taxon>
        <taxon>Ophiostomataceae</taxon>
        <taxon>Sporothrix</taxon>
    </lineage>
</organism>
<sequence length="119" mass="12078">MRGGDGGDVSGDHGAVDGLVSSVPGLNYDNDLNNNVLVLDHVASDVVGLHGGMGGPTTSAFPSADGYFDMGTGMMVPDASGVHYGGSYPVQHGELSTVGTSSSGYHQVYYDESNGNIIP</sequence>
<proteinExistence type="predicted"/>
<accession>A0ABP0AN27</accession>
<evidence type="ECO:0000313" key="2">
    <source>
        <dbReference type="Proteomes" id="UP001642406"/>
    </source>
</evidence>
<dbReference type="Proteomes" id="UP001642406">
    <property type="component" value="Unassembled WGS sequence"/>
</dbReference>